<sequence length="198" mass="22195">MLENLEQVKEFASDIQPIIDYAEGIFRCNFPDHHAHYRSMMSDLVSHPNLQSPLLNLFGPWACCGVNSGGRVVSVWHQDVNNYSGNFCVIIPFDYFDYSQSARLVIDVGGGHSVGFELPPGIPFFFPSSLLAHYNTSIMGDDERRGSLVFWIPGPVVQWLELGGRPEKDLSPAELFEWVNGFQARALAILGRYSSVRV</sequence>
<evidence type="ECO:0000313" key="1">
    <source>
        <dbReference type="EMBL" id="KIO32894.1"/>
    </source>
</evidence>
<reference evidence="1 2" key="1">
    <citation type="submission" date="2014-04" db="EMBL/GenBank/DDBJ databases">
        <authorList>
            <consortium name="DOE Joint Genome Institute"/>
            <person name="Kuo A."/>
            <person name="Girlanda M."/>
            <person name="Perotto S."/>
            <person name="Kohler A."/>
            <person name="Nagy L.G."/>
            <person name="Floudas D."/>
            <person name="Copeland A."/>
            <person name="Barry K.W."/>
            <person name="Cichocki N."/>
            <person name="Veneault-Fourrey C."/>
            <person name="LaButti K."/>
            <person name="Lindquist E.A."/>
            <person name="Lipzen A."/>
            <person name="Lundell T."/>
            <person name="Morin E."/>
            <person name="Murat C."/>
            <person name="Sun H."/>
            <person name="Tunlid A."/>
            <person name="Henrissat B."/>
            <person name="Grigoriev I.V."/>
            <person name="Hibbett D.S."/>
            <person name="Martin F."/>
            <person name="Nordberg H.P."/>
            <person name="Cantor M.N."/>
            <person name="Hua S.X."/>
        </authorList>
    </citation>
    <scope>NUCLEOTIDE SEQUENCE [LARGE SCALE GENOMIC DNA]</scope>
    <source>
        <strain evidence="1 2">MUT 4182</strain>
    </source>
</reference>
<reference evidence="2" key="2">
    <citation type="submission" date="2015-01" db="EMBL/GenBank/DDBJ databases">
        <title>Evolutionary Origins and Diversification of the Mycorrhizal Mutualists.</title>
        <authorList>
            <consortium name="DOE Joint Genome Institute"/>
            <consortium name="Mycorrhizal Genomics Consortium"/>
            <person name="Kohler A."/>
            <person name="Kuo A."/>
            <person name="Nagy L.G."/>
            <person name="Floudas D."/>
            <person name="Copeland A."/>
            <person name="Barry K.W."/>
            <person name="Cichocki N."/>
            <person name="Veneault-Fourrey C."/>
            <person name="LaButti K."/>
            <person name="Lindquist E.A."/>
            <person name="Lipzen A."/>
            <person name="Lundell T."/>
            <person name="Morin E."/>
            <person name="Murat C."/>
            <person name="Riley R."/>
            <person name="Ohm R."/>
            <person name="Sun H."/>
            <person name="Tunlid A."/>
            <person name="Henrissat B."/>
            <person name="Grigoriev I.V."/>
            <person name="Hibbett D.S."/>
            <person name="Martin F."/>
        </authorList>
    </citation>
    <scope>NUCLEOTIDE SEQUENCE [LARGE SCALE GENOMIC DNA]</scope>
    <source>
        <strain evidence="2">MUT 4182</strain>
    </source>
</reference>
<evidence type="ECO:0008006" key="3">
    <source>
        <dbReference type="Google" id="ProtNLM"/>
    </source>
</evidence>
<evidence type="ECO:0000313" key="2">
    <source>
        <dbReference type="Proteomes" id="UP000054248"/>
    </source>
</evidence>
<accession>A0A0C3QVW6</accession>
<dbReference type="AlphaFoldDB" id="A0A0C3QVW6"/>
<gene>
    <name evidence="1" type="ORF">M407DRAFT_241301</name>
</gene>
<dbReference type="EMBL" id="KN822952">
    <property type="protein sequence ID" value="KIO32894.1"/>
    <property type="molecule type" value="Genomic_DNA"/>
</dbReference>
<dbReference type="Proteomes" id="UP000054248">
    <property type="component" value="Unassembled WGS sequence"/>
</dbReference>
<name>A0A0C3QVW6_9AGAM</name>
<dbReference type="OrthoDB" id="3266461at2759"/>
<dbReference type="HOGENOM" id="CLU_1379033_0_0_1"/>
<organism evidence="1 2">
    <name type="scientific">Tulasnella calospora MUT 4182</name>
    <dbReference type="NCBI Taxonomy" id="1051891"/>
    <lineage>
        <taxon>Eukaryota</taxon>
        <taxon>Fungi</taxon>
        <taxon>Dikarya</taxon>
        <taxon>Basidiomycota</taxon>
        <taxon>Agaricomycotina</taxon>
        <taxon>Agaricomycetes</taxon>
        <taxon>Cantharellales</taxon>
        <taxon>Tulasnellaceae</taxon>
        <taxon>Tulasnella</taxon>
    </lineage>
</organism>
<protein>
    <recommendedName>
        <fullName evidence="3">JmjC domain-containing protein</fullName>
    </recommendedName>
</protein>
<dbReference type="STRING" id="1051891.A0A0C3QVW6"/>
<keyword evidence="2" id="KW-1185">Reference proteome</keyword>
<proteinExistence type="predicted"/>